<dbReference type="RefSeq" id="WP_271217726.1">
    <property type="nucleotide sequence ID" value="NZ_BAAAVD010000004.1"/>
</dbReference>
<keyword evidence="4 6" id="KW-1133">Transmembrane helix</keyword>
<dbReference type="GO" id="GO:0005886">
    <property type="term" value="C:plasma membrane"/>
    <property type="evidence" value="ECO:0007669"/>
    <property type="project" value="UniProtKB-SubCell"/>
</dbReference>
<dbReference type="PANTHER" id="PTHR23513:SF6">
    <property type="entry name" value="MAJOR FACILITATOR SUPERFAMILY ASSOCIATED DOMAIN-CONTAINING PROTEIN"/>
    <property type="match status" value="1"/>
</dbReference>
<dbReference type="EMBL" id="BSEV01000004">
    <property type="protein sequence ID" value="GLK09267.1"/>
    <property type="molecule type" value="Genomic_DNA"/>
</dbReference>
<evidence type="ECO:0000256" key="1">
    <source>
        <dbReference type="ARBA" id="ARBA00004651"/>
    </source>
</evidence>
<evidence type="ECO:0000313" key="8">
    <source>
        <dbReference type="Proteomes" id="UP001143474"/>
    </source>
</evidence>
<gene>
    <name evidence="7" type="ORF">GCM10017600_26730</name>
</gene>
<feature type="transmembrane region" description="Helical" evidence="6">
    <location>
        <begin position="325"/>
        <end position="347"/>
    </location>
</feature>
<reference evidence="7" key="1">
    <citation type="journal article" date="2014" name="Int. J. Syst. Evol. Microbiol.">
        <title>Complete genome sequence of Corynebacterium casei LMG S-19264T (=DSM 44701T), isolated from a smear-ripened cheese.</title>
        <authorList>
            <consortium name="US DOE Joint Genome Institute (JGI-PGF)"/>
            <person name="Walter F."/>
            <person name="Albersmeier A."/>
            <person name="Kalinowski J."/>
            <person name="Ruckert C."/>
        </authorList>
    </citation>
    <scope>NUCLEOTIDE SEQUENCE</scope>
    <source>
        <strain evidence="7">VKM Ac-2007</strain>
    </source>
</reference>
<feature type="transmembrane region" description="Helical" evidence="6">
    <location>
        <begin position="35"/>
        <end position="56"/>
    </location>
</feature>
<evidence type="ECO:0000256" key="6">
    <source>
        <dbReference type="SAM" id="Phobius"/>
    </source>
</evidence>
<feature type="transmembrane region" description="Helical" evidence="6">
    <location>
        <begin position="359"/>
        <end position="381"/>
    </location>
</feature>
<accession>A0A9W6MCQ2</accession>
<feature type="transmembrane region" description="Helical" evidence="6">
    <location>
        <begin position="301"/>
        <end position="319"/>
    </location>
</feature>
<keyword evidence="2" id="KW-1003">Cell membrane</keyword>
<keyword evidence="5 6" id="KW-0472">Membrane</keyword>
<evidence type="ECO:0000256" key="3">
    <source>
        <dbReference type="ARBA" id="ARBA00022692"/>
    </source>
</evidence>
<protein>
    <submittedName>
        <fullName evidence="7">MFS transporter</fullName>
    </submittedName>
</protein>
<sequence length="424" mass="44084">MTVSRKARLQARPGLRANGSGADFARLWRSHTVSAAGSALSAGALPLIAIVVLHAGPLQVSLLAVIGSMASAIITLPVGNLVDRTDRRAVMVVSDLLQFLAIASVPVAALLGGLTFTHLCLVAVLQTSGAIAHGSASLAYVRHTVEPDRRTLANARLETVNWVTQSAGPPVGGALIGLAGPMITLVADALSYLASAVLLRRITPAAPAPRTAPEGGWSRRELFAGWVFIMRHPGLRVLYVNAMVFGGAIMWSVPITAVLMLEDMKASPVEYGIALGVPCVGGLLGATLSPRLAAVLGERRSLVVFGAARTIWLIPLAFVGSGPSAVAVITLVEFLLLLCAGVFNPIFSTYRMDHTPDHVMARVGTAWSVSAKSVQPLFIALGGALATAMSARGSLLLAGILCVASAAFLPWRGATGVRQKRAAR</sequence>
<organism evidence="7 8">
    <name type="scientific">Streptosporangium carneum</name>
    <dbReference type="NCBI Taxonomy" id="47481"/>
    <lineage>
        <taxon>Bacteria</taxon>
        <taxon>Bacillati</taxon>
        <taxon>Actinomycetota</taxon>
        <taxon>Actinomycetes</taxon>
        <taxon>Streptosporangiales</taxon>
        <taxon>Streptosporangiaceae</taxon>
        <taxon>Streptosporangium</taxon>
    </lineage>
</organism>
<dbReference type="Pfam" id="PF07690">
    <property type="entry name" value="MFS_1"/>
    <property type="match status" value="1"/>
</dbReference>
<feature type="transmembrane region" description="Helical" evidence="6">
    <location>
        <begin position="62"/>
        <end position="82"/>
    </location>
</feature>
<dbReference type="CDD" id="cd06173">
    <property type="entry name" value="MFS_MefA_like"/>
    <property type="match status" value="1"/>
</dbReference>
<dbReference type="Proteomes" id="UP001143474">
    <property type="component" value="Unassembled WGS sequence"/>
</dbReference>
<evidence type="ECO:0000256" key="4">
    <source>
        <dbReference type="ARBA" id="ARBA00022989"/>
    </source>
</evidence>
<evidence type="ECO:0000256" key="5">
    <source>
        <dbReference type="ARBA" id="ARBA00023136"/>
    </source>
</evidence>
<dbReference type="AlphaFoldDB" id="A0A9W6MCQ2"/>
<dbReference type="InterPro" id="IPR011701">
    <property type="entry name" value="MFS"/>
</dbReference>
<feature type="transmembrane region" description="Helical" evidence="6">
    <location>
        <begin position="271"/>
        <end position="289"/>
    </location>
</feature>
<feature type="transmembrane region" description="Helical" evidence="6">
    <location>
        <begin position="238"/>
        <end position="259"/>
    </location>
</feature>
<reference evidence="7" key="2">
    <citation type="submission" date="2023-01" db="EMBL/GenBank/DDBJ databases">
        <authorList>
            <person name="Sun Q."/>
            <person name="Evtushenko L."/>
        </authorList>
    </citation>
    <scope>NUCLEOTIDE SEQUENCE</scope>
    <source>
        <strain evidence="7">VKM Ac-2007</strain>
    </source>
</reference>
<keyword evidence="8" id="KW-1185">Reference proteome</keyword>
<dbReference type="PANTHER" id="PTHR23513">
    <property type="entry name" value="INTEGRAL MEMBRANE EFFLUX PROTEIN-RELATED"/>
    <property type="match status" value="1"/>
</dbReference>
<keyword evidence="3 6" id="KW-0812">Transmembrane</keyword>
<comment type="subcellular location">
    <subcellularLocation>
        <location evidence="1">Cell membrane</location>
        <topology evidence="1">Multi-pass membrane protein</topology>
    </subcellularLocation>
</comment>
<dbReference type="InterPro" id="IPR036259">
    <property type="entry name" value="MFS_trans_sf"/>
</dbReference>
<proteinExistence type="predicted"/>
<feature type="transmembrane region" description="Helical" evidence="6">
    <location>
        <begin position="393"/>
        <end position="411"/>
    </location>
</feature>
<comment type="caution">
    <text evidence="7">The sequence shown here is derived from an EMBL/GenBank/DDBJ whole genome shotgun (WGS) entry which is preliminary data.</text>
</comment>
<name>A0A9W6MCQ2_9ACTN</name>
<evidence type="ECO:0000313" key="7">
    <source>
        <dbReference type="EMBL" id="GLK09267.1"/>
    </source>
</evidence>
<dbReference type="GO" id="GO:0022857">
    <property type="term" value="F:transmembrane transporter activity"/>
    <property type="evidence" value="ECO:0007669"/>
    <property type="project" value="InterPro"/>
</dbReference>
<dbReference type="SUPFAM" id="SSF103473">
    <property type="entry name" value="MFS general substrate transporter"/>
    <property type="match status" value="1"/>
</dbReference>
<evidence type="ECO:0000256" key="2">
    <source>
        <dbReference type="ARBA" id="ARBA00022475"/>
    </source>
</evidence>
<dbReference type="Gene3D" id="1.20.1250.20">
    <property type="entry name" value="MFS general substrate transporter like domains"/>
    <property type="match status" value="1"/>
</dbReference>